<dbReference type="GO" id="GO:0005975">
    <property type="term" value="P:carbohydrate metabolic process"/>
    <property type="evidence" value="ECO:0007669"/>
    <property type="project" value="InterPro"/>
</dbReference>
<sequence>MLKKNRNPLRYRQIHLDFHTSEHIPGIGAAFDPEEFVSTLQAAHVDSITLFAKCHHGWSYYPTEVGAPHPHLEREDLLGDMVTALKAADIECPIYITVQWDERNSRLHPEWRVCSAGEDNPFAPGPLDAAWHTLCLNHEAYRAELLEHAREVVRRYDPPGLFFDIILTPSCACAACMERMTSMGRDPSSAADRLSNDEEVNEIFRSDMTKALREEFPDLRIFYNCGHIHKQGAKRFEPYSHLELESLPTGGWGYDHFPSSARYAATLGLDFVAHTGKFHTTWGEFGGFKHPDALEFECAQMVALGSKCLVGDQLHPNGRINADTYRSIAPAYARVEKLEPYLDGARQISEIAVLSAEHFSHEDRRNHPSDDGATQMLQELKYPFDVVDSGSDLSRYKLIILPDDISLDEAMTGKLRDFHKAGGKLLASDRSGLSADGTPVLPLGLKTGPERHPFDPSYIVPASGALPSLPAGASVVYGSARKVEADGAEVLATVHRPYFNRSYAHFCSHQHAPDDPDAAPLGPAATIHDGIGYVAYPIFDIYRQVGQPIYKYLVGEMISRLLPDPVLTTDLPSSGRASISVQEDQNRHVLHLLYGPPQIRGKSVAGQRGETRVMEMIEDIPAIGPVRAEVRLPKAPKRAFDAMTGEELEVTSAGEGCYAVTIPRLHIHSAIVFEESV</sequence>
<dbReference type="SUPFAM" id="SSF52317">
    <property type="entry name" value="Class I glutamine amidotransferase-like"/>
    <property type="match status" value="1"/>
</dbReference>
<evidence type="ECO:0000313" key="3">
    <source>
        <dbReference type="Proteomes" id="UP000314011"/>
    </source>
</evidence>
<dbReference type="InterPro" id="IPR013738">
    <property type="entry name" value="Beta_galactosidase_Trimer"/>
</dbReference>
<dbReference type="InterPro" id="IPR017853">
    <property type="entry name" value="GH"/>
</dbReference>
<comment type="caution">
    <text evidence="2">The sequence shown here is derived from an EMBL/GenBank/DDBJ whole genome shotgun (WGS) entry which is preliminary data.</text>
</comment>
<proteinExistence type="predicted"/>
<dbReference type="Pfam" id="PF08532">
    <property type="entry name" value="Glyco_hydro_42M"/>
    <property type="match status" value="1"/>
</dbReference>
<organism evidence="2 3">
    <name type="scientific">Pelagovum pacificum</name>
    <dbReference type="NCBI Taxonomy" id="2588711"/>
    <lineage>
        <taxon>Bacteria</taxon>
        <taxon>Pseudomonadati</taxon>
        <taxon>Pseudomonadota</taxon>
        <taxon>Alphaproteobacteria</taxon>
        <taxon>Rhodobacterales</taxon>
        <taxon>Paracoccaceae</taxon>
        <taxon>Pelagovum</taxon>
    </lineage>
</organism>
<dbReference type="SUPFAM" id="SSF51445">
    <property type="entry name" value="(Trans)glycosidases"/>
    <property type="match status" value="1"/>
</dbReference>
<reference evidence="2 3" key="1">
    <citation type="submission" date="2019-06" db="EMBL/GenBank/DDBJ databases">
        <title>Genome of new Rhodobacteraceae sp. SM1903.</title>
        <authorList>
            <person name="Ren X."/>
        </authorList>
    </citation>
    <scope>NUCLEOTIDE SEQUENCE [LARGE SCALE GENOMIC DNA]</scope>
    <source>
        <strain evidence="2 3">SM1903</strain>
    </source>
</reference>
<gene>
    <name evidence="2" type="ORF">FHY64_04450</name>
</gene>
<dbReference type="Pfam" id="PF14871">
    <property type="entry name" value="GHL6"/>
    <property type="match status" value="1"/>
</dbReference>
<dbReference type="Gene3D" id="3.20.20.80">
    <property type="entry name" value="Glycosidases"/>
    <property type="match status" value="1"/>
</dbReference>
<evidence type="ECO:0000259" key="1">
    <source>
        <dbReference type="Pfam" id="PF08532"/>
    </source>
</evidence>
<dbReference type="GO" id="GO:0004565">
    <property type="term" value="F:beta-galactosidase activity"/>
    <property type="evidence" value="ECO:0007669"/>
    <property type="project" value="InterPro"/>
</dbReference>
<dbReference type="InterPro" id="IPR028212">
    <property type="entry name" value="GHL6"/>
</dbReference>
<dbReference type="Gene3D" id="3.40.50.880">
    <property type="match status" value="1"/>
</dbReference>
<dbReference type="CDD" id="cd03143">
    <property type="entry name" value="A4_beta-galactosidase_middle_domain"/>
    <property type="match status" value="1"/>
</dbReference>
<dbReference type="EMBL" id="VFFF01000001">
    <property type="protein sequence ID" value="TNY32544.1"/>
    <property type="molecule type" value="Genomic_DNA"/>
</dbReference>
<name>A0A5C5GEA3_9RHOB</name>
<evidence type="ECO:0000313" key="2">
    <source>
        <dbReference type="EMBL" id="TNY32544.1"/>
    </source>
</evidence>
<dbReference type="InterPro" id="IPR029062">
    <property type="entry name" value="Class_I_gatase-like"/>
</dbReference>
<protein>
    <submittedName>
        <fullName evidence="2">Beta-galactosidase</fullName>
    </submittedName>
</protein>
<dbReference type="Proteomes" id="UP000314011">
    <property type="component" value="Unassembled WGS sequence"/>
</dbReference>
<keyword evidence="3" id="KW-1185">Reference proteome</keyword>
<dbReference type="RefSeq" id="WP_140193222.1">
    <property type="nucleotide sequence ID" value="NZ_CP065915.1"/>
</dbReference>
<dbReference type="OrthoDB" id="9780891at2"/>
<feature type="domain" description="Beta-galactosidase trimerisation" evidence="1">
    <location>
        <begin position="377"/>
        <end position="434"/>
    </location>
</feature>
<dbReference type="AlphaFoldDB" id="A0A5C5GEA3"/>
<accession>A0A5C5GEA3</accession>